<protein>
    <submittedName>
        <fullName evidence="1">Uncharacterized protein</fullName>
    </submittedName>
</protein>
<gene>
    <name evidence="1" type="ORF">RUM44_010582</name>
</gene>
<accession>A0ABR1AW06</accession>
<organism evidence="1 2">
    <name type="scientific">Polyplax serrata</name>
    <name type="common">Common mouse louse</name>
    <dbReference type="NCBI Taxonomy" id="468196"/>
    <lineage>
        <taxon>Eukaryota</taxon>
        <taxon>Metazoa</taxon>
        <taxon>Ecdysozoa</taxon>
        <taxon>Arthropoda</taxon>
        <taxon>Hexapoda</taxon>
        <taxon>Insecta</taxon>
        <taxon>Pterygota</taxon>
        <taxon>Neoptera</taxon>
        <taxon>Paraneoptera</taxon>
        <taxon>Psocodea</taxon>
        <taxon>Troctomorpha</taxon>
        <taxon>Phthiraptera</taxon>
        <taxon>Anoplura</taxon>
        <taxon>Polyplacidae</taxon>
        <taxon>Polyplax</taxon>
    </lineage>
</organism>
<reference evidence="1 2" key="1">
    <citation type="submission" date="2023-09" db="EMBL/GenBank/DDBJ databases">
        <title>Genomes of two closely related lineages of the louse Polyplax serrata with different host specificities.</title>
        <authorList>
            <person name="Martinu J."/>
            <person name="Tarabai H."/>
            <person name="Stefka J."/>
            <person name="Hypsa V."/>
        </authorList>
    </citation>
    <scope>NUCLEOTIDE SEQUENCE [LARGE SCALE GENOMIC DNA]</scope>
    <source>
        <strain evidence="1">98ZLc_SE</strain>
    </source>
</reference>
<evidence type="ECO:0000313" key="2">
    <source>
        <dbReference type="Proteomes" id="UP001359485"/>
    </source>
</evidence>
<proteinExistence type="predicted"/>
<sequence>MAVSSETKPWLPPKDLQPTPMLQYEYAHTHARIQTQDKDRNNLDYSAKKLGLLLDDPSYTHAKKSDVCQSGASLNRFNSDIVKTVMGYDLSKPKKVAAWTVDSPKVKWSAEERNVPQNFTCGITFIISLLSYMGNSRLLYGSLGQNPYLHSQCSRWCSRSLV</sequence>
<evidence type="ECO:0000313" key="1">
    <source>
        <dbReference type="EMBL" id="KAK6628100.1"/>
    </source>
</evidence>
<dbReference type="Proteomes" id="UP001359485">
    <property type="component" value="Unassembled WGS sequence"/>
</dbReference>
<keyword evidence="2" id="KW-1185">Reference proteome</keyword>
<comment type="caution">
    <text evidence="1">The sequence shown here is derived from an EMBL/GenBank/DDBJ whole genome shotgun (WGS) entry which is preliminary data.</text>
</comment>
<name>A0ABR1AW06_POLSC</name>
<dbReference type="EMBL" id="JAWJWF010000045">
    <property type="protein sequence ID" value="KAK6628100.1"/>
    <property type="molecule type" value="Genomic_DNA"/>
</dbReference>